<dbReference type="GO" id="GO:0003700">
    <property type="term" value="F:DNA-binding transcription factor activity"/>
    <property type="evidence" value="ECO:0007669"/>
    <property type="project" value="TreeGrafter"/>
</dbReference>
<protein>
    <submittedName>
        <fullName evidence="6">TetR family transcriptional regulator</fullName>
    </submittedName>
</protein>
<evidence type="ECO:0000259" key="5">
    <source>
        <dbReference type="PROSITE" id="PS50977"/>
    </source>
</evidence>
<evidence type="ECO:0000256" key="3">
    <source>
        <dbReference type="ARBA" id="ARBA00023163"/>
    </source>
</evidence>
<dbReference type="PROSITE" id="PS50977">
    <property type="entry name" value="HTH_TETR_2"/>
    <property type="match status" value="1"/>
</dbReference>
<dbReference type="InterPro" id="IPR025996">
    <property type="entry name" value="MT1864/Rv1816-like_C"/>
</dbReference>
<dbReference type="InterPro" id="IPR050109">
    <property type="entry name" value="HTH-type_TetR-like_transc_reg"/>
</dbReference>
<dbReference type="PANTHER" id="PTHR30055">
    <property type="entry name" value="HTH-TYPE TRANSCRIPTIONAL REGULATOR RUTR"/>
    <property type="match status" value="1"/>
</dbReference>
<evidence type="ECO:0000313" key="7">
    <source>
        <dbReference type="Proteomes" id="UP000232196"/>
    </source>
</evidence>
<sequence length="206" mass="23592">MTAVAAPRPRRRTRNSLNKESIVQAALDILNEEGIDGLSMRRIAEKLDCSVASPYSHFKSQQDIIKIIISQGEAQLTETLRASRLNGKNSYEKLTLIARAYYDFSGNNQELHKVMFNTVHGHMHRKAFPKLPTSYRVFLETIRAGVRSGEFKIREEDYPSLARTMYSWMYGLIVLDMTGMLKKRGVSGDPLDEGFLFFRKILLDKE</sequence>
<dbReference type="InterPro" id="IPR001647">
    <property type="entry name" value="HTH_TetR"/>
</dbReference>
<reference evidence="6 7" key="1">
    <citation type="submission" date="2017-07" db="EMBL/GenBank/DDBJ databases">
        <title>Leptospira spp. isolated from tropical soils.</title>
        <authorList>
            <person name="Thibeaux R."/>
            <person name="Iraola G."/>
            <person name="Ferres I."/>
            <person name="Bierque E."/>
            <person name="Girault D."/>
            <person name="Soupe-Gilbert M.-E."/>
            <person name="Picardeau M."/>
            <person name="Goarant C."/>
        </authorList>
    </citation>
    <scope>NUCLEOTIDE SEQUENCE [LARGE SCALE GENOMIC DNA]</scope>
    <source>
        <strain evidence="6 7">MCA1-C-A1</strain>
    </source>
</reference>
<dbReference type="Proteomes" id="UP000232196">
    <property type="component" value="Unassembled WGS sequence"/>
</dbReference>
<keyword evidence="7" id="KW-1185">Reference proteome</keyword>
<accession>A0A2M9X921</accession>
<dbReference type="InterPro" id="IPR036271">
    <property type="entry name" value="Tet_transcr_reg_TetR-rel_C_sf"/>
</dbReference>
<organism evidence="6 7">
    <name type="scientific">Leptospira hartskeerlii</name>
    <dbReference type="NCBI Taxonomy" id="2023177"/>
    <lineage>
        <taxon>Bacteria</taxon>
        <taxon>Pseudomonadati</taxon>
        <taxon>Spirochaetota</taxon>
        <taxon>Spirochaetia</taxon>
        <taxon>Leptospirales</taxon>
        <taxon>Leptospiraceae</taxon>
        <taxon>Leptospira</taxon>
    </lineage>
</organism>
<dbReference type="Pfam" id="PF00440">
    <property type="entry name" value="TetR_N"/>
    <property type="match status" value="1"/>
</dbReference>
<dbReference type="PANTHER" id="PTHR30055:SF234">
    <property type="entry name" value="HTH-TYPE TRANSCRIPTIONAL REGULATOR BETI"/>
    <property type="match status" value="1"/>
</dbReference>
<gene>
    <name evidence="6" type="ORF">CH357_17820</name>
</gene>
<dbReference type="InterPro" id="IPR009057">
    <property type="entry name" value="Homeodomain-like_sf"/>
</dbReference>
<keyword evidence="1" id="KW-0805">Transcription regulation</keyword>
<dbReference type="OrthoDB" id="342396at2"/>
<feature type="DNA-binding region" description="H-T-H motif" evidence="4">
    <location>
        <begin position="39"/>
        <end position="58"/>
    </location>
</feature>
<dbReference type="AlphaFoldDB" id="A0A2M9X921"/>
<keyword evidence="3" id="KW-0804">Transcription</keyword>
<dbReference type="SUPFAM" id="SSF46689">
    <property type="entry name" value="Homeodomain-like"/>
    <property type="match status" value="1"/>
</dbReference>
<feature type="domain" description="HTH tetR-type" evidence="5">
    <location>
        <begin position="16"/>
        <end position="76"/>
    </location>
</feature>
<dbReference type="Pfam" id="PF13305">
    <property type="entry name" value="TetR_C_33"/>
    <property type="match status" value="1"/>
</dbReference>
<proteinExistence type="predicted"/>
<dbReference type="Gene3D" id="1.10.10.60">
    <property type="entry name" value="Homeodomain-like"/>
    <property type="match status" value="1"/>
</dbReference>
<dbReference type="GO" id="GO:0000976">
    <property type="term" value="F:transcription cis-regulatory region binding"/>
    <property type="evidence" value="ECO:0007669"/>
    <property type="project" value="TreeGrafter"/>
</dbReference>
<dbReference type="EMBL" id="NPDN01000010">
    <property type="protein sequence ID" value="PJZ24200.1"/>
    <property type="molecule type" value="Genomic_DNA"/>
</dbReference>
<comment type="caution">
    <text evidence="6">The sequence shown here is derived from an EMBL/GenBank/DDBJ whole genome shotgun (WGS) entry which is preliminary data.</text>
</comment>
<evidence type="ECO:0000256" key="1">
    <source>
        <dbReference type="ARBA" id="ARBA00023015"/>
    </source>
</evidence>
<dbReference type="Gene3D" id="1.10.357.10">
    <property type="entry name" value="Tetracycline Repressor, domain 2"/>
    <property type="match status" value="1"/>
</dbReference>
<dbReference type="PRINTS" id="PR00455">
    <property type="entry name" value="HTHTETR"/>
</dbReference>
<name>A0A2M9X921_9LEPT</name>
<evidence type="ECO:0000256" key="2">
    <source>
        <dbReference type="ARBA" id="ARBA00023125"/>
    </source>
</evidence>
<keyword evidence="2 4" id="KW-0238">DNA-binding</keyword>
<dbReference type="SUPFAM" id="SSF48498">
    <property type="entry name" value="Tetracyclin repressor-like, C-terminal domain"/>
    <property type="match status" value="1"/>
</dbReference>
<evidence type="ECO:0000256" key="4">
    <source>
        <dbReference type="PROSITE-ProRule" id="PRU00335"/>
    </source>
</evidence>
<dbReference type="RefSeq" id="WP_100708115.1">
    <property type="nucleotide sequence ID" value="NZ_NPDL01000001.1"/>
</dbReference>
<evidence type="ECO:0000313" key="6">
    <source>
        <dbReference type="EMBL" id="PJZ24200.1"/>
    </source>
</evidence>